<keyword evidence="2" id="KW-0808">Transferase</keyword>
<keyword evidence="2" id="KW-0418">Kinase</keyword>
<dbReference type="PROSITE" id="PS00108">
    <property type="entry name" value="PROTEIN_KINASE_ST"/>
    <property type="match status" value="1"/>
</dbReference>
<dbReference type="InterPro" id="IPR000719">
    <property type="entry name" value="Prot_kinase_dom"/>
</dbReference>
<dbReference type="InterPro" id="IPR051681">
    <property type="entry name" value="Ser/Thr_Kinases-Pseudokinases"/>
</dbReference>
<proteinExistence type="predicted"/>
<dbReference type="InterPro" id="IPR011009">
    <property type="entry name" value="Kinase-like_dom_sf"/>
</dbReference>
<accession>A0AAV4A0G2</accession>
<dbReference type="GO" id="GO:0005524">
    <property type="term" value="F:ATP binding"/>
    <property type="evidence" value="ECO:0007669"/>
    <property type="project" value="InterPro"/>
</dbReference>
<comment type="caution">
    <text evidence="2">The sequence shown here is derived from an EMBL/GenBank/DDBJ whole genome shotgun (WGS) entry which is preliminary data.</text>
</comment>
<keyword evidence="3" id="KW-1185">Reference proteome</keyword>
<reference evidence="2 3" key="1">
    <citation type="journal article" date="2021" name="Elife">
        <title>Chloroplast acquisition without the gene transfer in kleptoplastic sea slugs, Plakobranchus ocellatus.</title>
        <authorList>
            <person name="Maeda T."/>
            <person name="Takahashi S."/>
            <person name="Yoshida T."/>
            <person name="Shimamura S."/>
            <person name="Takaki Y."/>
            <person name="Nagai Y."/>
            <person name="Toyoda A."/>
            <person name="Suzuki Y."/>
            <person name="Arimoto A."/>
            <person name="Ishii H."/>
            <person name="Satoh N."/>
            <person name="Nishiyama T."/>
            <person name="Hasebe M."/>
            <person name="Maruyama T."/>
            <person name="Minagawa J."/>
            <person name="Obokata J."/>
            <person name="Shigenobu S."/>
        </authorList>
    </citation>
    <scope>NUCLEOTIDE SEQUENCE [LARGE SCALE GENOMIC DNA]</scope>
</reference>
<gene>
    <name evidence="2" type="ORF">PoB_002674600</name>
</gene>
<organism evidence="2 3">
    <name type="scientific">Plakobranchus ocellatus</name>
    <dbReference type="NCBI Taxonomy" id="259542"/>
    <lineage>
        <taxon>Eukaryota</taxon>
        <taxon>Metazoa</taxon>
        <taxon>Spiralia</taxon>
        <taxon>Lophotrochozoa</taxon>
        <taxon>Mollusca</taxon>
        <taxon>Gastropoda</taxon>
        <taxon>Heterobranchia</taxon>
        <taxon>Euthyneura</taxon>
        <taxon>Panpulmonata</taxon>
        <taxon>Sacoglossa</taxon>
        <taxon>Placobranchoidea</taxon>
        <taxon>Plakobranchidae</taxon>
        <taxon>Plakobranchus</taxon>
    </lineage>
</organism>
<dbReference type="SUPFAM" id="SSF56112">
    <property type="entry name" value="Protein kinase-like (PK-like)"/>
    <property type="match status" value="1"/>
</dbReference>
<dbReference type="InterPro" id="IPR008271">
    <property type="entry name" value="Ser/Thr_kinase_AS"/>
</dbReference>
<dbReference type="Gene3D" id="1.10.510.10">
    <property type="entry name" value="Transferase(Phosphotransferase) domain 1"/>
    <property type="match status" value="1"/>
</dbReference>
<dbReference type="PROSITE" id="PS50011">
    <property type="entry name" value="PROTEIN_KINASE_DOM"/>
    <property type="match status" value="1"/>
</dbReference>
<dbReference type="Proteomes" id="UP000735302">
    <property type="component" value="Unassembled WGS sequence"/>
</dbReference>
<protein>
    <submittedName>
        <fullName evidence="2">Rac family serine/threonine-protein kinase homolog</fullName>
    </submittedName>
</protein>
<dbReference type="Pfam" id="PF00069">
    <property type="entry name" value="Pkinase"/>
    <property type="match status" value="1"/>
</dbReference>
<feature type="domain" description="Protein kinase" evidence="1">
    <location>
        <begin position="25"/>
        <end position="288"/>
    </location>
</feature>
<evidence type="ECO:0000313" key="3">
    <source>
        <dbReference type="Proteomes" id="UP000735302"/>
    </source>
</evidence>
<evidence type="ECO:0000259" key="1">
    <source>
        <dbReference type="PROSITE" id="PS50011"/>
    </source>
</evidence>
<dbReference type="AlphaFoldDB" id="A0AAV4A0G2"/>
<dbReference type="GO" id="GO:0004674">
    <property type="term" value="F:protein serine/threonine kinase activity"/>
    <property type="evidence" value="ECO:0007669"/>
    <property type="project" value="TreeGrafter"/>
</dbReference>
<evidence type="ECO:0000313" key="2">
    <source>
        <dbReference type="EMBL" id="GFO00241.1"/>
    </source>
</evidence>
<sequence length="288" mass="33191">MMFESATEPKLLYNLEEDFFDRFNLKKVRLLGKGMAGEVFLTTSRDGSGRKWAVKLFALDEDVRERNLRHFTTEAGVLQAVSHPHIVPCIMAARCPDYAALAMPYYPRGDLGFLHNTQSPTEVHRYMSHVVRGLEHLHRQNIAHNDLKLENVLIDAQNRAHLGDLGLALEVKDASRTALAGLVGGTRKYWSPERSEANTQTRIDPFKADIYAFGVMYWVLVSGEGPQQHKDYRDKLADTKLNLSPALRLRQQKKEDEKERRIERRGRNDSRIRKTLRIDLAQKEKKWI</sequence>
<dbReference type="PANTHER" id="PTHR44329">
    <property type="entry name" value="SERINE/THREONINE-PROTEIN KINASE TNNI3K-RELATED"/>
    <property type="match status" value="1"/>
</dbReference>
<dbReference type="EMBL" id="BLXT01003064">
    <property type="protein sequence ID" value="GFO00241.1"/>
    <property type="molecule type" value="Genomic_DNA"/>
</dbReference>
<name>A0AAV4A0G2_9GAST</name>
<dbReference type="SMART" id="SM00220">
    <property type="entry name" value="S_TKc"/>
    <property type="match status" value="1"/>
</dbReference>